<feature type="compositionally biased region" description="Basic and acidic residues" evidence="15">
    <location>
        <begin position="854"/>
        <end position="865"/>
    </location>
</feature>
<dbReference type="GO" id="GO:0007323">
    <property type="term" value="P:peptide pheromone maturation"/>
    <property type="evidence" value="ECO:0007669"/>
    <property type="project" value="UniProtKB-ARBA"/>
</dbReference>
<dbReference type="SUPFAM" id="SSF49785">
    <property type="entry name" value="Galactose-binding domain-like"/>
    <property type="match status" value="1"/>
</dbReference>
<dbReference type="GO" id="GO:0000139">
    <property type="term" value="C:Golgi membrane"/>
    <property type="evidence" value="ECO:0007669"/>
    <property type="project" value="TreeGrafter"/>
</dbReference>
<evidence type="ECO:0000313" key="19">
    <source>
        <dbReference type="EMBL" id="KAK1927861.1"/>
    </source>
</evidence>
<evidence type="ECO:0000256" key="4">
    <source>
        <dbReference type="ARBA" id="ARBA00022692"/>
    </source>
</evidence>
<organism evidence="19 20">
    <name type="scientific">Papiliotrema laurentii</name>
    <name type="common">Cryptococcus laurentii</name>
    <dbReference type="NCBI Taxonomy" id="5418"/>
    <lineage>
        <taxon>Eukaryota</taxon>
        <taxon>Fungi</taxon>
        <taxon>Dikarya</taxon>
        <taxon>Basidiomycota</taxon>
        <taxon>Agaricomycotina</taxon>
        <taxon>Tremellomycetes</taxon>
        <taxon>Tremellales</taxon>
        <taxon>Rhynchogastremaceae</taxon>
        <taxon>Papiliotrema</taxon>
    </lineage>
</organism>
<dbReference type="InterPro" id="IPR036852">
    <property type="entry name" value="Peptidase_S8/S53_dom_sf"/>
</dbReference>
<evidence type="ECO:0000256" key="8">
    <source>
        <dbReference type="ARBA" id="ARBA00022837"/>
    </source>
</evidence>
<keyword evidence="6 14" id="KW-0378">Hydrolase</keyword>
<dbReference type="AlphaFoldDB" id="A0AAD9L942"/>
<dbReference type="GO" id="GO:0016485">
    <property type="term" value="P:protein processing"/>
    <property type="evidence" value="ECO:0007669"/>
    <property type="project" value="TreeGrafter"/>
</dbReference>
<dbReference type="SUPFAM" id="SSF52743">
    <property type="entry name" value="Subtilisin-like"/>
    <property type="match status" value="1"/>
</dbReference>
<dbReference type="PANTHER" id="PTHR42884:SF14">
    <property type="entry name" value="NEUROENDOCRINE CONVERTASE 1"/>
    <property type="match status" value="1"/>
</dbReference>
<keyword evidence="8" id="KW-0106">Calcium</keyword>
<dbReference type="InterPro" id="IPR002884">
    <property type="entry name" value="P_dom"/>
</dbReference>
<feature type="signal peptide" evidence="17">
    <location>
        <begin position="1"/>
        <end position="18"/>
    </location>
</feature>
<evidence type="ECO:0000256" key="5">
    <source>
        <dbReference type="ARBA" id="ARBA00022729"/>
    </source>
</evidence>
<evidence type="ECO:0000313" key="20">
    <source>
        <dbReference type="Proteomes" id="UP001182556"/>
    </source>
</evidence>
<dbReference type="Proteomes" id="UP001182556">
    <property type="component" value="Unassembled WGS sequence"/>
</dbReference>
<keyword evidence="20" id="KW-1185">Reference proteome</keyword>
<feature type="region of interest" description="Disordered" evidence="15">
    <location>
        <begin position="679"/>
        <end position="741"/>
    </location>
</feature>
<dbReference type="Pfam" id="PF00082">
    <property type="entry name" value="Peptidase_S8"/>
    <property type="match status" value="1"/>
</dbReference>
<keyword evidence="10 16" id="KW-0472">Membrane</keyword>
<evidence type="ECO:0000256" key="11">
    <source>
        <dbReference type="ARBA" id="ARBA00023145"/>
    </source>
</evidence>
<name>A0AAD9L942_PAPLA</name>
<feature type="compositionally biased region" description="Acidic residues" evidence="15">
    <location>
        <begin position="511"/>
        <end position="527"/>
    </location>
</feature>
<dbReference type="PROSITE" id="PS51829">
    <property type="entry name" value="P_HOMO_B"/>
    <property type="match status" value="1"/>
</dbReference>
<evidence type="ECO:0000256" key="16">
    <source>
        <dbReference type="SAM" id="Phobius"/>
    </source>
</evidence>
<feature type="chain" id="PRO_5041924389" evidence="17">
    <location>
        <begin position="19"/>
        <end position="922"/>
    </location>
</feature>
<dbReference type="GO" id="GO:0004252">
    <property type="term" value="F:serine-type endopeptidase activity"/>
    <property type="evidence" value="ECO:0007669"/>
    <property type="project" value="UniProtKB-UniRule"/>
</dbReference>
<protein>
    <submittedName>
        <fullName evidence="19">Kex protein</fullName>
    </submittedName>
</protein>
<dbReference type="InterPro" id="IPR023827">
    <property type="entry name" value="Peptidase_S8_Asp-AS"/>
</dbReference>
<dbReference type="InterPro" id="IPR015500">
    <property type="entry name" value="Peptidase_S8_subtilisin-rel"/>
</dbReference>
<dbReference type="Gene3D" id="3.40.50.200">
    <property type="entry name" value="Peptidase S8/S53 domain"/>
    <property type="match status" value="1"/>
</dbReference>
<keyword evidence="12" id="KW-0325">Glycoprotein</keyword>
<feature type="compositionally biased region" description="Basic and acidic residues" evidence="15">
    <location>
        <begin position="873"/>
        <end position="904"/>
    </location>
</feature>
<reference evidence="19" key="1">
    <citation type="submission" date="2023-02" db="EMBL/GenBank/DDBJ databases">
        <title>Identification and recombinant expression of a fungal hydrolase from Papiliotrema laurentii that hydrolyzes apple cutin and clears colloidal polyester polyurethane.</title>
        <authorList>
            <consortium name="DOE Joint Genome Institute"/>
            <person name="Roman V.A."/>
            <person name="Bojanowski C."/>
            <person name="Crable B.R."/>
            <person name="Wagner D.N."/>
            <person name="Hung C.S."/>
            <person name="Nadeau L.J."/>
            <person name="Schratz L."/>
            <person name="Haridas S."/>
            <person name="Pangilinan J."/>
            <person name="Lipzen A."/>
            <person name="Na H."/>
            <person name="Yan M."/>
            <person name="Ng V."/>
            <person name="Grigoriev I.V."/>
            <person name="Spatafora J.W."/>
            <person name="Barlow D."/>
            <person name="Biffinger J."/>
            <person name="Kelley-Loughnane N."/>
            <person name="Varaljay V.A."/>
            <person name="Crookes-Goodson W.J."/>
        </authorList>
    </citation>
    <scope>NUCLEOTIDE SEQUENCE</scope>
    <source>
        <strain evidence="19">5307AH</strain>
    </source>
</reference>
<evidence type="ECO:0000256" key="3">
    <source>
        <dbReference type="ARBA" id="ARBA00022670"/>
    </source>
</evidence>
<dbReference type="InterPro" id="IPR022398">
    <property type="entry name" value="Peptidase_S8_His-AS"/>
</dbReference>
<keyword evidence="5 17" id="KW-0732">Signal</keyword>
<dbReference type="EMBL" id="JAODAN010000001">
    <property type="protein sequence ID" value="KAK1927861.1"/>
    <property type="molecule type" value="Genomic_DNA"/>
</dbReference>
<comment type="subcellular location">
    <subcellularLocation>
        <location evidence="1">Membrane</location>
    </subcellularLocation>
</comment>
<evidence type="ECO:0000256" key="12">
    <source>
        <dbReference type="ARBA" id="ARBA00023180"/>
    </source>
</evidence>
<dbReference type="PRINTS" id="PR00723">
    <property type="entry name" value="SUBTILISIN"/>
</dbReference>
<dbReference type="InterPro" id="IPR000209">
    <property type="entry name" value="Peptidase_S8/S53_dom"/>
</dbReference>
<dbReference type="PROSITE" id="PS00136">
    <property type="entry name" value="SUBTILASE_ASP"/>
    <property type="match status" value="1"/>
</dbReference>
<dbReference type="FunFam" id="2.60.120.260:FF:000026">
    <property type="entry name" value="proprotein convertase subtilisin/kexin type 7"/>
    <property type="match status" value="1"/>
</dbReference>
<evidence type="ECO:0000256" key="14">
    <source>
        <dbReference type="PROSITE-ProRule" id="PRU01240"/>
    </source>
</evidence>
<feature type="compositionally biased region" description="Acidic residues" evidence="15">
    <location>
        <begin position="843"/>
        <end position="853"/>
    </location>
</feature>
<feature type="region of interest" description="Disordered" evidence="15">
    <location>
        <begin position="821"/>
        <end position="922"/>
    </location>
</feature>
<dbReference type="InterPro" id="IPR034182">
    <property type="entry name" value="Kexin/furin"/>
</dbReference>
<feature type="active site" description="Charge relay system" evidence="13 14">
    <location>
        <position position="194"/>
    </location>
</feature>
<evidence type="ECO:0000256" key="1">
    <source>
        <dbReference type="ARBA" id="ARBA00004370"/>
    </source>
</evidence>
<feature type="compositionally biased region" description="Basic and acidic residues" evidence="15">
    <location>
        <begin position="698"/>
        <end position="716"/>
    </location>
</feature>
<feature type="transmembrane region" description="Helical" evidence="16">
    <location>
        <begin position="757"/>
        <end position="778"/>
    </location>
</feature>
<keyword evidence="3 14" id="KW-0645">Protease</keyword>
<keyword evidence="9 16" id="KW-1133">Transmembrane helix</keyword>
<evidence type="ECO:0000256" key="6">
    <source>
        <dbReference type="ARBA" id="ARBA00022801"/>
    </source>
</evidence>
<evidence type="ECO:0000256" key="13">
    <source>
        <dbReference type="PIRSR" id="PIRSR615500-1"/>
    </source>
</evidence>
<feature type="active site" description="Charge relay system" evidence="13 14">
    <location>
        <position position="404"/>
    </location>
</feature>
<gene>
    <name evidence="19" type="ORF">DB88DRAFT_534128</name>
</gene>
<dbReference type="PROSITE" id="PS00137">
    <property type="entry name" value="SUBTILASE_HIS"/>
    <property type="match status" value="1"/>
</dbReference>
<dbReference type="PROSITE" id="PS00138">
    <property type="entry name" value="SUBTILASE_SER"/>
    <property type="match status" value="1"/>
</dbReference>
<dbReference type="InterPro" id="IPR023828">
    <property type="entry name" value="Peptidase_S8_Ser-AS"/>
</dbReference>
<evidence type="ECO:0000256" key="17">
    <source>
        <dbReference type="SAM" id="SignalP"/>
    </source>
</evidence>
<feature type="domain" description="P/Homo B" evidence="18">
    <location>
        <begin position="526"/>
        <end position="665"/>
    </location>
</feature>
<evidence type="ECO:0000256" key="9">
    <source>
        <dbReference type="ARBA" id="ARBA00022989"/>
    </source>
</evidence>
<dbReference type="CDD" id="cd04059">
    <property type="entry name" value="Peptidases_S8_Protein_convertases_Kexins_Furin-like"/>
    <property type="match status" value="1"/>
</dbReference>
<evidence type="ECO:0000256" key="15">
    <source>
        <dbReference type="SAM" id="MobiDB-lite"/>
    </source>
</evidence>
<evidence type="ECO:0000256" key="10">
    <source>
        <dbReference type="ARBA" id="ARBA00023136"/>
    </source>
</evidence>
<keyword evidence="4 16" id="KW-0812">Transmembrane</keyword>
<evidence type="ECO:0000259" key="18">
    <source>
        <dbReference type="PROSITE" id="PS51829"/>
    </source>
</evidence>
<dbReference type="PANTHER" id="PTHR42884">
    <property type="entry name" value="PROPROTEIN CONVERTASE SUBTILISIN/KEXIN-RELATED"/>
    <property type="match status" value="1"/>
</dbReference>
<dbReference type="Gene3D" id="2.60.120.260">
    <property type="entry name" value="Galactose-binding domain-like"/>
    <property type="match status" value="1"/>
</dbReference>
<evidence type="ECO:0000256" key="7">
    <source>
        <dbReference type="ARBA" id="ARBA00022825"/>
    </source>
</evidence>
<proteinExistence type="inferred from homology"/>
<sequence>MRLLTLFALLPFLHTAFTQTPHARTYDTHKYYTLELTSHSSHALATSIAHSLGVELVEQVGELDGHWLVRVPGSTPFHDSAVATADPVMKRWHGLRKRSSRDLSGPQLRALTPLALRKRVKRDSTKIPARSSHSLYERDDSELLFAQNDLGIADPMLNMQWHLINQEMSDVELNVTGLWAQGITGTGVKVALIDDGLDMHSDDLADNFFAEGSYDFNDHTELPEPRLADDQHGTRCAGEIAAVKNDVCGVGVAYTSKVAGIRILSGPISDADEAAALNYAYQENDIYSCSWGPPDDGKSMEAPDGLILKAMVNGVQKGRDGKGSIFVFAAGNGGGAEDQCNFDGYTNSIFSITVGAIDKKGLHPYYSELCAAMMIVTPSSGSGDHIHTTDVGKDKCAHTHGGTSAAAPLAVGVFALALQVRPDLTWRDMQHLAIRNAVQINPEDPDWEATAVGRQFSYKYGYGRLDGGSFVEAAQQWNLVKPQAWFDSPAVYLPDEPLPSNDEQTRQSDESSSDEQPAEPVDDDEPAPETTPEETPNPPPVVQPSGTVITEEGIKSTYEVTQAMLDDSNFETLEHITVRVWIEHQRRGDVEVDITSPQGVTSVLARVRRFDESTDGFPGWKFMSLKHWGEDPVGTWTITVRDRLNPDKTGRFIAWSLQLWGECVEPSLAKLWAPAEFGQPDEEEIGSDPNPTLSQKPKPTDHLPGDHGEASGEADKPGLGGEPTPVAGEDEVEPTQTGQVDEGFFDGIENLASSSTWIAGAGAIVVLAGAATGAFFYFRARRRRQNLFGFANNGEGARGAYQPVGEEDVPMGLLERGRRKFGRGQAGGQGGSKDLYDAFGDGPSDESDEDDGGDERTALRYHDEFLGDDDGDEGRPSGYKDEPEGESKGEVSTREGTPKRDLDSHSGSTGSWQDAGEEAPRV</sequence>
<feature type="region of interest" description="Disordered" evidence="15">
    <location>
        <begin position="491"/>
        <end position="547"/>
    </location>
</feature>
<evidence type="ECO:0000256" key="2">
    <source>
        <dbReference type="ARBA" id="ARBA00005325"/>
    </source>
</evidence>
<dbReference type="FunFam" id="3.40.50.200:FF:000005">
    <property type="entry name" value="Proprotein convertase subtilisin/kexin type 7"/>
    <property type="match status" value="1"/>
</dbReference>
<dbReference type="InterPro" id="IPR008979">
    <property type="entry name" value="Galactose-bd-like_sf"/>
</dbReference>
<keyword evidence="11" id="KW-0865">Zymogen</keyword>
<dbReference type="PROSITE" id="PS51892">
    <property type="entry name" value="SUBTILASE"/>
    <property type="match status" value="1"/>
</dbReference>
<feature type="active site" description="Charge relay system" evidence="13 14">
    <location>
        <position position="232"/>
    </location>
</feature>
<keyword evidence="7 14" id="KW-0720">Serine protease</keyword>
<dbReference type="GO" id="GO:0005802">
    <property type="term" value="C:trans-Golgi network"/>
    <property type="evidence" value="ECO:0007669"/>
    <property type="project" value="TreeGrafter"/>
</dbReference>
<comment type="similarity">
    <text evidence="2">Belongs to the peptidase S8 family. Furin subfamily.</text>
</comment>
<dbReference type="Pfam" id="PF01483">
    <property type="entry name" value="P_proprotein"/>
    <property type="match status" value="1"/>
</dbReference>
<comment type="caution">
    <text evidence="19">The sequence shown here is derived from an EMBL/GenBank/DDBJ whole genome shotgun (WGS) entry which is preliminary data.</text>
</comment>
<accession>A0AAD9L942</accession>